<dbReference type="AlphaFoldDB" id="A0A6J6AAL8"/>
<organism evidence="2">
    <name type="scientific">freshwater metagenome</name>
    <dbReference type="NCBI Taxonomy" id="449393"/>
    <lineage>
        <taxon>unclassified sequences</taxon>
        <taxon>metagenomes</taxon>
        <taxon>ecological metagenomes</taxon>
    </lineage>
</organism>
<keyword evidence="1" id="KW-0472">Membrane</keyword>
<sequence>MTRLPRLILPLAFGLALLAGCSGDNPYQAAKTDAATADTADGTGLANNDFIPDAQNVSSCVGTNEGPNCGSKAKGGLHLYLVFAALAGGVGFIGWRVSRSIRARDAVVNDIASRE</sequence>
<protein>
    <submittedName>
        <fullName evidence="2">Unannotated protein</fullName>
    </submittedName>
</protein>
<dbReference type="PROSITE" id="PS51257">
    <property type="entry name" value="PROKAR_LIPOPROTEIN"/>
    <property type="match status" value="1"/>
</dbReference>
<evidence type="ECO:0000313" key="2">
    <source>
        <dbReference type="EMBL" id="CAB4365367.1"/>
    </source>
</evidence>
<gene>
    <name evidence="3" type="ORF">UFOPK2656_02813</name>
    <name evidence="4" type="ORF">UFOPK3099_02266</name>
    <name evidence="5" type="ORF">UFOPK3267_02587</name>
    <name evidence="6" type="ORF">UFOPK3651_03044</name>
    <name evidence="7" type="ORF">UFOPK3931_01841</name>
    <name evidence="2" type="ORF">UFOPK4189_03113</name>
</gene>
<evidence type="ECO:0000313" key="7">
    <source>
        <dbReference type="EMBL" id="CAB4996635.1"/>
    </source>
</evidence>
<feature type="transmembrane region" description="Helical" evidence="1">
    <location>
        <begin position="77"/>
        <end position="95"/>
    </location>
</feature>
<dbReference type="EMBL" id="CAFBOL010000050">
    <property type="protein sequence ID" value="CAB4996635.1"/>
    <property type="molecule type" value="Genomic_DNA"/>
</dbReference>
<evidence type="ECO:0000313" key="5">
    <source>
        <dbReference type="EMBL" id="CAB4853063.1"/>
    </source>
</evidence>
<evidence type="ECO:0000313" key="4">
    <source>
        <dbReference type="EMBL" id="CAB4832822.1"/>
    </source>
</evidence>
<evidence type="ECO:0000256" key="1">
    <source>
        <dbReference type="SAM" id="Phobius"/>
    </source>
</evidence>
<evidence type="ECO:0000313" key="6">
    <source>
        <dbReference type="EMBL" id="CAB4953917.1"/>
    </source>
</evidence>
<keyword evidence="1" id="KW-1133">Transmembrane helix</keyword>
<dbReference type="EMBL" id="CAESGF010000029">
    <property type="protein sequence ID" value="CAB4365367.1"/>
    <property type="molecule type" value="Genomic_DNA"/>
</dbReference>
<keyword evidence="1" id="KW-0812">Transmembrane</keyword>
<dbReference type="EMBL" id="CAFAAV010000213">
    <property type="protein sequence ID" value="CAB4832822.1"/>
    <property type="molecule type" value="Genomic_DNA"/>
</dbReference>
<dbReference type="EMBL" id="CAFBMT010000027">
    <property type="protein sequence ID" value="CAB4953917.1"/>
    <property type="molecule type" value="Genomic_DNA"/>
</dbReference>
<reference evidence="2" key="1">
    <citation type="submission" date="2020-05" db="EMBL/GenBank/DDBJ databases">
        <authorList>
            <person name="Chiriac C."/>
            <person name="Salcher M."/>
            <person name="Ghai R."/>
            <person name="Kavagutti S V."/>
        </authorList>
    </citation>
    <scope>NUCLEOTIDE SEQUENCE</scope>
</reference>
<dbReference type="EMBL" id="CAEZYF010000024">
    <property type="protein sequence ID" value="CAB4739886.1"/>
    <property type="molecule type" value="Genomic_DNA"/>
</dbReference>
<evidence type="ECO:0000313" key="3">
    <source>
        <dbReference type="EMBL" id="CAB4739886.1"/>
    </source>
</evidence>
<proteinExistence type="predicted"/>
<accession>A0A6J6AAL8</accession>
<dbReference type="EMBL" id="CAFBIY010000194">
    <property type="protein sequence ID" value="CAB4853063.1"/>
    <property type="molecule type" value="Genomic_DNA"/>
</dbReference>
<name>A0A6J6AAL8_9ZZZZ</name>